<keyword evidence="3" id="KW-0732">Signal</keyword>
<dbReference type="PRINTS" id="PR00480">
    <property type="entry name" value="ASTACIN"/>
</dbReference>
<evidence type="ECO:0000256" key="1">
    <source>
        <dbReference type="PROSITE-ProRule" id="PRU00152"/>
    </source>
</evidence>
<protein>
    <recommendedName>
        <fullName evidence="3">Metalloendopeptidase</fullName>
        <ecNumber evidence="3">3.4.24.-</ecNumber>
    </recommendedName>
</protein>
<dbReference type="SUPFAM" id="SSF55486">
    <property type="entry name" value="Metalloproteases ('zincins'), catalytic domain"/>
    <property type="match status" value="1"/>
</dbReference>
<dbReference type="Gene3D" id="2.60.60.20">
    <property type="entry name" value="PLAT/LH2 domain"/>
    <property type="match status" value="1"/>
</dbReference>
<dbReference type="PROSITE" id="PS50095">
    <property type="entry name" value="PLAT"/>
    <property type="match status" value="1"/>
</dbReference>
<keyword evidence="2 3" id="KW-0378">Hydrolase</keyword>
<dbReference type="GO" id="GO:0006508">
    <property type="term" value="P:proteolysis"/>
    <property type="evidence" value="ECO:0007669"/>
    <property type="project" value="UniProtKB-KW"/>
</dbReference>
<keyword evidence="2 3" id="KW-0482">Metalloprotease</keyword>
<dbReference type="CDD" id="cd04280">
    <property type="entry name" value="ZnMc_astacin_like"/>
    <property type="match status" value="1"/>
</dbReference>
<feature type="domain" description="PLAT" evidence="5">
    <location>
        <begin position="403"/>
        <end position="489"/>
    </location>
</feature>
<feature type="signal peptide" evidence="3">
    <location>
        <begin position="1"/>
        <end position="23"/>
    </location>
</feature>
<keyword evidence="2 3" id="KW-0862">Zinc</keyword>
<dbReference type="InterPro" id="IPR036392">
    <property type="entry name" value="PLAT/LH2_dom_sf"/>
</dbReference>
<evidence type="ECO:0000313" key="8">
    <source>
        <dbReference type="Proteomes" id="UP000225706"/>
    </source>
</evidence>
<accession>A0A2B4SNA2</accession>
<evidence type="ECO:0000259" key="6">
    <source>
        <dbReference type="PROSITE" id="PS51864"/>
    </source>
</evidence>
<feature type="binding site" evidence="2">
    <location>
        <position position="298"/>
    </location>
    <ligand>
        <name>Zn(2+)</name>
        <dbReference type="ChEBI" id="CHEBI:29105"/>
        <note>catalytic</note>
    </ligand>
</feature>
<reference evidence="8" key="1">
    <citation type="journal article" date="2017" name="bioRxiv">
        <title>Comparative analysis of the genomes of Stylophora pistillata and Acropora digitifera provides evidence for extensive differences between species of corals.</title>
        <authorList>
            <person name="Voolstra C.R."/>
            <person name="Li Y."/>
            <person name="Liew Y.J."/>
            <person name="Baumgarten S."/>
            <person name="Zoccola D."/>
            <person name="Flot J.-F."/>
            <person name="Tambutte S."/>
            <person name="Allemand D."/>
            <person name="Aranda M."/>
        </authorList>
    </citation>
    <scope>NUCLEOTIDE SEQUENCE [LARGE SCALE GENOMIC DNA]</scope>
</reference>
<feature type="region of interest" description="Disordered" evidence="4">
    <location>
        <begin position="34"/>
        <end position="93"/>
    </location>
</feature>
<evidence type="ECO:0000313" key="7">
    <source>
        <dbReference type="EMBL" id="PFX30846.1"/>
    </source>
</evidence>
<keyword evidence="2 3" id="KW-0479">Metal-binding</keyword>
<feature type="binding site" evidence="2">
    <location>
        <position position="304"/>
    </location>
    <ligand>
        <name>Zn(2+)</name>
        <dbReference type="ChEBI" id="CHEBI:29105"/>
        <note>catalytic</note>
    </ligand>
</feature>
<dbReference type="InterPro" id="IPR006026">
    <property type="entry name" value="Peptidase_Metallo"/>
</dbReference>
<keyword evidence="8" id="KW-1185">Reference proteome</keyword>
<dbReference type="OrthoDB" id="291007at2759"/>
<feature type="binding site" evidence="2">
    <location>
        <position position="294"/>
    </location>
    <ligand>
        <name>Zn(2+)</name>
        <dbReference type="ChEBI" id="CHEBI:29105"/>
        <note>catalytic</note>
    </ligand>
</feature>
<dbReference type="InterPro" id="IPR034035">
    <property type="entry name" value="Astacin-like_dom"/>
</dbReference>
<dbReference type="GO" id="GO:0004222">
    <property type="term" value="F:metalloendopeptidase activity"/>
    <property type="evidence" value="ECO:0007669"/>
    <property type="project" value="UniProtKB-UniRule"/>
</dbReference>
<feature type="chain" id="PRO_5011819816" description="Metalloendopeptidase" evidence="3">
    <location>
        <begin position="24"/>
        <end position="489"/>
    </location>
</feature>
<dbReference type="EMBL" id="LSMT01000044">
    <property type="protein sequence ID" value="PFX30846.1"/>
    <property type="molecule type" value="Genomic_DNA"/>
</dbReference>
<feature type="compositionally biased region" description="Polar residues" evidence="4">
    <location>
        <begin position="125"/>
        <end position="139"/>
    </location>
</feature>
<feature type="region of interest" description="Disordered" evidence="4">
    <location>
        <begin position="125"/>
        <end position="179"/>
    </location>
</feature>
<comment type="caution">
    <text evidence="7">The sequence shown here is derived from an EMBL/GenBank/DDBJ whole genome shotgun (WGS) entry which is preliminary data.</text>
</comment>
<name>A0A2B4SNA2_STYPI</name>
<proteinExistence type="predicted"/>
<evidence type="ECO:0000256" key="4">
    <source>
        <dbReference type="SAM" id="MobiDB-lite"/>
    </source>
</evidence>
<dbReference type="SMART" id="SM00235">
    <property type="entry name" value="ZnMc"/>
    <property type="match status" value="1"/>
</dbReference>
<dbReference type="GO" id="GO:0008270">
    <property type="term" value="F:zinc ion binding"/>
    <property type="evidence" value="ECO:0007669"/>
    <property type="project" value="UniProtKB-UniRule"/>
</dbReference>
<organism evidence="7 8">
    <name type="scientific">Stylophora pistillata</name>
    <name type="common">Smooth cauliflower coral</name>
    <dbReference type="NCBI Taxonomy" id="50429"/>
    <lineage>
        <taxon>Eukaryota</taxon>
        <taxon>Metazoa</taxon>
        <taxon>Cnidaria</taxon>
        <taxon>Anthozoa</taxon>
        <taxon>Hexacorallia</taxon>
        <taxon>Scleractinia</taxon>
        <taxon>Astrocoeniina</taxon>
        <taxon>Pocilloporidae</taxon>
        <taxon>Stylophora</taxon>
    </lineage>
</organism>
<comment type="caution">
    <text evidence="1">Lacks conserved residue(s) required for the propagation of feature annotation.</text>
</comment>
<dbReference type="Proteomes" id="UP000225706">
    <property type="component" value="Unassembled WGS sequence"/>
</dbReference>
<dbReference type="PANTHER" id="PTHR10127">
    <property type="entry name" value="DISCOIDIN, CUB, EGF, LAMININ , AND ZINC METALLOPROTEASE DOMAIN CONTAINING"/>
    <property type="match status" value="1"/>
</dbReference>
<evidence type="ECO:0000259" key="5">
    <source>
        <dbReference type="PROSITE" id="PS50095"/>
    </source>
</evidence>
<dbReference type="InterPro" id="IPR024079">
    <property type="entry name" value="MetalloPept_cat_dom_sf"/>
</dbReference>
<sequence length="489" mass="55788">MNKFVLSALVAFCLAVSLQAVVSYEPLETAAYEADQSDDLGAVKDAVDTNADEGFEDELSDYEDEDDNDEDEDEVDNDEDEEEEENPNGCRYSKFIEVIDSSSSGISEDFSFIYIRKQRCSSRSNTISWQNQNPENSKNPDPGAKNPAPENPEAKNPDPEAKNPAPENPQTKNPKAPLPVWEKEKREAVLYRGQLWSATYDNNREVTNVFIPYTVKLRGWFSGLDHDDEETIKEAASVIAKHTCIRFVERKDEKDFIEFYEDSDNVCESYMGKKGGKQLLSLGSGCKNRGHVTHELMHALGFFHEHTRPDRNKFVKILWDNIKRDHFNQFEIRRRGVTTLGQPYDFQSIMHYSNKEFSKNDKDTIQALSDPNMPLGNINSLSAVDVLQINLLYNCPEALRQVDNYEITVCTGEKYFAGTDGQVFVELFGRNSVGQLQNSGEVELAGKKSAFEMRRFKFKTERGEWMFLFHVPAGLEEVLTPRHWNLLTS</sequence>
<evidence type="ECO:0000256" key="2">
    <source>
        <dbReference type="PROSITE-ProRule" id="PRU01211"/>
    </source>
</evidence>
<feature type="compositionally biased region" description="Basic and acidic residues" evidence="4">
    <location>
        <begin position="152"/>
        <end position="161"/>
    </location>
</feature>
<dbReference type="PANTHER" id="PTHR10127:SF901">
    <property type="entry name" value="METALLOENDOPEPTIDASE"/>
    <property type="match status" value="1"/>
</dbReference>
<feature type="active site" evidence="2">
    <location>
        <position position="295"/>
    </location>
</feature>
<dbReference type="AlphaFoldDB" id="A0A2B4SNA2"/>
<dbReference type="PROSITE" id="PS51864">
    <property type="entry name" value="ASTACIN"/>
    <property type="match status" value="1"/>
</dbReference>
<dbReference type="Gene3D" id="3.40.390.10">
    <property type="entry name" value="Collagenase (Catalytic Domain)"/>
    <property type="match status" value="1"/>
</dbReference>
<evidence type="ECO:0000256" key="3">
    <source>
        <dbReference type="RuleBase" id="RU361183"/>
    </source>
</evidence>
<gene>
    <name evidence="7" type="primary">lce</name>
    <name evidence="7" type="ORF">AWC38_SpisGene4342</name>
</gene>
<dbReference type="Pfam" id="PF01400">
    <property type="entry name" value="Astacin"/>
    <property type="match status" value="1"/>
</dbReference>
<dbReference type="SUPFAM" id="SSF49723">
    <property type="entry name" value="Lipase/lipooxygenase domain (PLAT/LH2 domain)"/>
    <property type="match status" value="1"/>
</dbReference>
<keyword evidence="2 3" id="KW-0645">Protease</keyword>
<dbReference type="InterPro" id="IPR001024">
    <property type="entry name" value="PLAT/LH2_dom"/>
</dbReference>
<dbReference type="InterPro" id="IPR001506">
    <property type="entry name" value="Peptidase_M12A"/>
</dbReference>
<feature type="domain" description="Peptidase M12A" evidence="6">
    <location>
        <begin position="187"/>
        <end position="396"/>
    </location>
</feature>
<feature type="compositionally biased region" description="Acidic residues" evidence="4">
    <location>
        <begin position="50"/>
        <end position="86"/>
    </location>
</feature>
<comment type="cofactor">
    <cofactor evidence="2 3">
        <name>Zn(2+)</name>
        <dbReference type="ChEBI" id="CHEBI:29105"/>
    </cofactor>
    <text evidence="2 3">Binds 1 zinc ion per subunit.</text>
</comment>
<dbReference type="EC" id="3.4.24.-" evidence="3"/>